<evidence type="ECO:0000313" key="2">
    <source>
        <dbReference type="EMBL" id="JAD81886.1"/>
    </source>
</evidence>
<organism evidence="2">
    <name type="scientific">Arundo donax</name>
    <name type="common">Giant reed</name>
    <name type="synonym">Donax arundinaceus</name>
    <dbReference type="NCBI Taxonomy" id="35708"/>
    <lineage>
        <taxon>Eukaryota</taxon>
        <taxon>Viridiplantae</taxon>
        <taxon>Streptophyta</taxon>
        <taxon>Embryophyta</taxon>
        <taxon>Tracheophyta</taxon>
        <taxon>Spermatophyta</taxon>
        <taxon>Magnoliopsida</taxon>
        <taxon>Liliopsida</taxon>
        <taxon>Poales</taxon>
        <taxon>Poaceae</taxon>
        <taxon>PACMAD clade</taxon>
        <taxon>Arundinoideae</taxon>
        <taxon>Arundineae</taxon>
        <taxon>Arundo</taxon>
    </lineage>
</organism>
<reference evidence="2" key="2">
    <citation type="journal article" date="2015" name="Data Brief">
        <title>Shoot transcriptome of the giant reed, Arundo donax.</title>
        <authorList>
            <person name="Barrero R.A."/>
            <person name="Guerrero F.D."/>
            <person name="Moolhuijzen P."/>
            <person name="Goolsby J.A."/>
            <person name="Tidwell J."/>
            <person name="Bellgard S.E."/>
            <person name="Bellgard M.I."/>
        </authorList>
    </citation>
    <scope>NUCLEOTIDE SEQUENCE</scope>
    <source>
        <tissue evidence="2">Shoot tissue taken approximately 20 cm above the soil surface</tissue>
    </source>
</reference>
<sequence>MLSTLFCFEKILCTPSTASWQCYKMITGWSLSFLPKCIENGKKPTATKHHAEEKAEPEIYIP</sequence>
<accession>A0A0A9D244</accession>
<dbReference type="EMBL" id="GBRH01216009">
    <property type="protein sequence ID" value="JAD81886.1"/>
    <property type="molecule type" value="Transcribed_RNA"/>
</dbReference>
<feature type="region of interest" description="Disordered" evidence="1">
    <location>
        <begin position="43"/>
        <end position="62"/>
    </location>
</feature>
<dbReference type="AlphaFoldDB" id="A0A0A9D244"/>
<evidence type="ECO:0000256" key="1">
    <source>
        <dbReference type="SAM" id="MobiDB-lite"/>
    </source>
</evidence>
<reference evidence="2" key="1">
    <citation type="submission" date="2014-09" db="EMBL/GenBank/DDBJ databases">
        <authorList>
            <person name="Magalhaes I.L.F."/>
            <person name="Oliveira U."/>
            <person name="Santos F.R."/>
            <person name="Vidigal T.H.D.A."/>
            <person name="Brescovit A.D."/>
            <person name="Santos A.J."/>
        </authorList>
    </citation>
    <scope>NUCLEOTIDE SEQUENCE</scope>
    <source>
        <tissue evidence="2">Shoot tissue taken approximately 20 cm above the soil surface</tissue>
    </source>
</reference>
<name>A0A0A9D244_ARUDO</name>
<proteinExistence type="predicted"/>
<feature type="compositionally biased region" description="Basic and acidic residues" evidence="1">
    <location>
        <begin position="49"/>
        <end position="62"/>
    </location>
</feature>
<protein>
    <submittedName>
        <fullName evidence="2">Uncharacterized protein</fullName>
    </submittedName>
</protein>